<organism evidence="1">
    <name type="scientific">hydrothermal vent metagenome</name>
    <dbReference type="NCBI Taxonomy" id="652676"/>
    <lineage>
        <taxon>unclassified sequences</taxon>
        <taxon>metagenomes</taxon>
        <taxon>ecological metagenomes</taxon>
    </lineage>
</organism>
<dbReference type="AlphaFoldDB" id="A0A3B0RN21"/>
<name>A0A3B0RN21_9ZZZZ</name>
<sequence>WDPTCLNYRETQKAITTLSAPQVRSEIYSSSVGKWRHFEQQMAPVRKYLEQANIPFHLPQQDQNISSHKKAR</sequence>
<protein>
    <submittedName>
        <fullName evidence="1">Uncharacterized protein</fullName>
    </submittedName>
</protein>
<accession>A0A3B0RN21</accession>
<proteinExistence type="predicted"/>
<dbReference type="EMBL" id="UOEJ01000047">
    <property type="protein sequence ID" value="VAV93497.1"/>
    <property type="molecule type" value="Genomic_DNA"/>
</dbReference>
<feature type="non-terminal residue" evidence="1">
    <location>
        <position position="1"/>
    </location>
</feature>
<reference evidence="1" key="1">
    <citation type="submission" date="2018-06" db="EMBL/GenBank/DDBJ databases">
        <authorList>
            <person name="Zhirakovskaya E."/>
        </authorList>
    </citation>
    <scope>NUCLEOTIDE SEQUENCE</scope>
</reference>
<evidence type="ECO:0000313" key="1">
    <source>
        <dbReference type="EMBL" id="VAV93497.1"/>
    </source>
</evidence>
<gene>
    <name evidence="1" type="ORF">MNBD_ALPHA01-1699</name>
</gene>